<sequence length="140" mass="15998">MSPPERRARLSELRTWVEWLCHTAELHNEVPPCWYQHRWLREMLTALYLGWLRAYEAEKPAGRAFTEADWISTVNAFKPYLKLPACLSGHQEPPLPPLSNPGADDAFELYLATSPDTTDPARHPAEAATRRITTKIHPIA</sequence>
<reference evidence="1 2" key="1">
    <citation type="submission" date="2019-10" db="EMBL/GenBank/DDBJ databases">
        <title>Streptomyces sp. strain GY16 isolated from leaves of Broussonetia papyrifera.</title>
        <authorList>
            <person name="Mo P."/>
        </authorList>
    </citation>
    <scope>NUCLEOTIDE SEQUENCE [LARGE SCALE GENOMIC DNA]</scope>
    <source>
        <strain evidence="1 2">GY16</strain>
    </source>
</reference>
<proteinExistence type="predicted"/>
<dbReference type="EMBL" id="CP045096">
    <property type="protein sequence ID" value="QFR02769.1"/>
    <property type="molecule type" value="Genomic_DNA"/>
</dbReference>
<gene>
    <name evidence="1" type="ORF">F9278_24020</name>
</gene>
<dbReference type="AlphaFoldDB" id="A0A5P8KJ29"/>
<protein>
    <recommendedName>
        <fullName evidence="3">DUF4913 domain-containing protein</fullName>
    </recommendedName>
</protein>
<evidence type="ECO:0000313" key="2">
    <source>
        <dbReference type="Proteomes" id="UP000327294"/>
    </source>
</evidence>
<dbReference type="Proteomes" id="UP000327294">
    <property type="component" value="Chromosome"/>
</dbReference>
<accession>A0A5P8KJ29</accession>
<name>A0A5P8KJ29_9ACTN</name>
<evidence type="ECO:0008006" key="3">
    <source>
        <dbReference type="Google" id="ProtNLM"/>
    </source>
</evidence>
<evidence type="ECO:0000313" key="1">
    <source>
        <dbReference type="EMBL" id="QFR02769.1"/>
    </source>
</evidence>
<dbReference type="KEGG" id="sphv:F9278_24020"/>
<keyword evidence="2" id="KW-1185">Reference proteome</keyword>
<organism evidence="1 2">
    <name type="scientific">Streptomyces phaeolivaceus</name>
    <dbReference type="NCBI Taxonomy" id="2653200"/>
    <lineage>
        <taxon>Bacteria</taxon>
        <taxon>Bacillati</taxon>
        <taxon>Actinomycetota</taxon>
        <taxon>Actinomycetes</taxon>
        <taxon>Kitasatosporales</taxon>
        <taxon>Streptomycetaceae</taxon>
        <taxon>Streptomyces</taxon>
    </lineage>
</organism>